<comment type="similarity">
    <text evidence="8">Belongs to the insect chemoreceptor superfamily. Gustatory receptor (GR) family.</text>
</comment>
<dbReference type="GO" id="GO:0007165">
    <property type="term" value="P:signal transduction"/>
    <property type="evidence" value="ECO:0007669"/>
    <property type="project" value="UniProtKB-KW"/>
</dbReference>
<feature type="transmembrane region" description="Helical" evidence="8">
    <location>
        <begin position="508"/>
        <end position="533"/>
    </location>
</feature>
<keyword evidence="10" id="KW-1185">Reference proteome</keyword>
<evidence type="ECO:0000313" key="10">
    <source>
        <dbReference type="Proteomes" id="UP001233999"/>
    </source>
</evidence>
<reference evidence="9" key="2">
    <citation type="submission" date="2023-05" db="EMBL/GenBank/DDBJ databases">
        <authorList>
            <person name="Fouks B."/>
        </authorList>
    </citation>
    <scope>NUCLEOTIDE SEQUENCE</scope>
    <source>
        <strain evidence="9">Stay&amp;Tobe</strain>
        <tissue evidence="9">Testes</tissue>
    </source>
</reference>
<dbReference type="Proteomes" id="UP001233999">
    <property type="component" value="Unassembled WGS sequence"/>
</dbReference>
<keyword evidence="7 8" id="KW-0807">Transducer</keyword>
<evidence type="ECO:0000256" key="5">
    <source>
        <dbReference type="ARBA" id="ARBA00023136"/>
    </source>
</evidence>
<dbReference type="GO" id="GO:0030425">
    <property type="term" value="C:dendrite"/>
    <property type="evidence" value="ECO:0007669"/>
    <property type="project" value="TreeGrafter"/>
</dbReference>
<dbReference type="AlphaFoldDB" id="A0AAD8EK65"/>
<dbReference type="InterPro" id="IPR013604">
    <property type="entry name" value="7TM_chemorcpt"/>
</dbReference>
<keyword evidence="2 8" id="KW-1003">Cell membrane</keyword>
<organism evidence="9 10">
    <name type="scientific">Diploptera punctata</name>
    <name type="common">Pacific beetle cockroach</name>
    <dbReference type="NCBI Taxonomy" id="6984"/>
    <lineage>
        <taxon>Eukaryota</taxon>
        <taxon>Metazoa</taxon>
        <taxon>Ecdysozoa</taxon>
        <taxon>Arthropoda</taxon>
        <taxon>Hexapoda</taxon>
        <taxon>Insecta</taxon>
        <taxon>Pterygota</taxon>
        <taxon>Neoptera</taxon>
        <taxon>Polyneoptera</taxon>
        <taxon>Dictyoptera</taxon>
        <taxon>Blattodea</taxon>
        <taxon>Blaberoidea</taxon>
        <taxon>Blaberidae</taxon>
        <taxon>Diplopterinae</taxon>
        <taxon>Diploptera</taxon>
    </lineage>
</organism>
<evidence type="ECO:0000256" key="7">
    <source>
        <dbReference type="ARBA" id="ARBA00023224"/>
    </source>
</evidence>
<keyword evidence="6 8" id="KW-0675">Receptor</keyword>
<dbReference type="GO" id="GO:0043025">
    <property type="term" value="C:neuronal cell body"/>
    <property type="evidence" value="ECO:0007669"/>
    <property type="project" value="TreeGrafter"/>
</dbReference>
<name>A0AAD8EK65_DIPPU</name>
<feature type="transmembrane region" description="Helical" evidence="8">
    <location>
        <begin position="88"/>
        <end position="111"/>
    </location>
</feature>
<evidence type="ECO:0000256" key="8">
    <source>
        <dbReference type="RuleBase" id="RU363108"/>
    </source>
</evidence>
<comment type="function">
    <text evidence="8">Gustatory receptor which mediates acceptance or avoidance behavior, depending on its substrates.</text>
</comment>
<feature type="transmembrane region" description="Helical" evidence="8">
    <location>
        <begin position="59"/>
        <end position="76"/>
    </location>
</feature>
<evidence type="ECO:0000256" key="2">
    <source>
        <dbReference type="ARBA" id="ARBA00022475"/>
    </source>
</evidence>
<dbReference type="GO" id="GO:0030424">
    <property type="term" value="C:axon"/>
    <property type="evidence" value="ECO:0007669"/>
    <property type="project" value="TreeGrafter"/>
</dbReference>
<keyword evidence="4 8" id="KW-1133">Transmembrane helix</keyword>
<feature type="transmembrane region" description="Helical" evidence="8">
    <location>
        <begin position="443"/>
        <end position="463"/>
    </location>
</feature>
<dbReference type="GO" id="GO:0005886">
    <property type="term" value="C:plasma membrane"/>
    <property type="evidence" value="ECO:0007669"/>
    <property type="project" value="UniProtKB-SubCell"/>
</dbReference>
<feature type="transmembrane region" description="Helical" evidence="8">
    <location>
        <begin position="180"/>
        <end position="203"/>
    </location>
</feature>
<keyword evidence="3 8" id="KW-0812">Transmembrane</keyword>
<dbReference type="GO" id="GO:0050909">
    <property type="term" value="P:sensory perception of taste"/>
    <property type="evidence" value="ECO:0007669"/>
    <property type="project" value="InterPro"/>
</dbReference>
<sequence>MDRIIKLKPFIISNKILHKRNIFETVKPLIYISKIIGLAPYSYTQFGDMEVTFLGTMHCYFMCSLLVVFFIITFNWNVDFSFKNFNLVIGIVHMTDACLSSCTLFVAYLLCATINRSKVIKFFTLINEVDKRLIKSTCIYTKTSLYLSIIIFCYVTFTFIEIVLFTFTSLKLENYYYLHLVYFSLHLFDAVGIFQFVFTVLILEQRFSEVNKEMLKIFGVDGEQGLDEYQMNVFIARNARKNERVENENSSESSSVGDDIIEDSLEWDNVTVEEYQMTDFKTQNQGDNLSPTKFPVQLQTEECDSQEQFKFDEATFGSYSVPTFTGGNRRKAKCLGNKEVIRDFANINKKESKFKRIEEVLNSKTCVSVSDLRFRVRALCSLHSILCDASRLTNSTYQILLLMDLIGVFVEITSCLYATLIYVTKLLTCQLFNPSRWSMLTLYILWASVNLVKLLTIVASCSLTSKTANHTAVLVHKLMLINSEVTNELQVFSQQLLHRKLHFSACGFFRLDFTLLYSMVGAVTTYIIILLQYTGHDVDDIMELCNKTSHNTI</sequence>
<feature type="transmembrane region" description="Helical" evidence="8">
    <location>
        <begin position="399"/>
        <end position="423"/>
    </location>
</feature>
<protein>
    <recommendedName>
        <fullName evidence="8">Gustatory receptor</fullName>
    </recommendedName>
</protein>
<evidence type="ECO:0000256" key="3">
    <source>
        <dbReference type="ARBA" id="ARBA00022692"/>
    </source>
</evidence>
<dbReference type="GO" id="GO:0008049">
    <property type="term" value="P:male courtship behavior"/>
    <property type="evidence" value="ECO:0007669"/>
    <property type="project" value="TreeGrafter"/>
</dbReference>
<evidence type="ECO:0000256" key="6">
    <source>
        <dbReference type="ARBA" id="ARBA00023170"/>
    </source>
</evidence>
<accession>A0AAD8EK65</accession>
<gene>
    <name evidence="9" type="ORF">L9F63_015194</name>
</gene>
<dbReference type="GO" id="GO:0007635">
    <property type="term" value="P:chemosensory behavior"/>
    <property type="evidence" value="ECO:0007669"/>
    <property type="project" value="TreeGrafter"/>
</dbReference>
<proteinExistence type="inferred from homology"/>
<evidence type="ECO:0000313" key="9">
    <source>
        <dbReference type="EMBL" id="KAJ9593248.1"/>
    </source>
</evidence>
<dbReference type="PANTHER" id="PTHR21143:SF133">
    <property type="entry name" value="GUSTATORY AND PHEROMONE RECEPTOR 32A-RELATED"/>
    <property type="match status" value="1"/>
</dbReference>
<dbReference type="Pfam" id="PF08395">
    <property type="entry name" value="7tm_7"/>
    <property type="match status" value="2"/>
</dbReference>
<keyword evidence="5 8" id="KW-0472">Membrane</keyword>
<dbReference type="EMBL" id="JASPKZ010003451">
    <property type="protein sequence ID" value="KAJ9593248.1"/>
    <property type="molecule type" value="Genomic_DNA"/>
</dbReference>
<evidence type="ECO:0000256" key="4">
    <source>
        <dbReference type="ARBA" id="ARBA00022989"/>
    </source>
</evidence>
<reference evidence="9" key="1">
    <citation type="journal article" date="2023" name="IScience">
        <title>Live-bearing cockroach genome reveals convergent evolutionary mechanisms linked to viviparity in insects and beyond.</title>
        <authorList>
            <person name="Fouks B."/>
            <person name="Harrison M.C."/>
            <person name="Mikhailova A.A."/>
            <person name="Marchal E."/>
            <person name="English S."/>
            <person name="Carruthers M."/>
            <person name="Jennings E.C."/>
            <person name="Chiamaka E.L."/>
            <person name="Frigard R.A."/>
            <person name="Pippel M."/>
            <person name="Attardo G.M."/>
            <person name="Benoit J.B."/>
            <person name="Bornberg-Bauer E."/>
            <person name="Tobe S.S."/>
        </authorList>
    </citation>
    <scope>NUCLEOTIDE SEQUENCE</scope>
    <source>
        <strain evidence="9">Stay&amp;Tobe</strain>
    </source>
</reference>
<evidence type="ECO:0000256" key="1">
    <source>
        <dbReference type="ARBA" id="ARBA00004651"/>
    </source>
</evidence>
<feature type="transmembrane region" description="Helical" evidence="8">
    <location>
        <begin position="145"/>
        <end position="168"/>
    </location>
</feature>
<comment type="caution">
    <text evidence="9">The sequence shown here is derived from an EMBL/GenBank/DDBJ whole genome shotgun (WGS) entry which is preliminary data.</text>
</comment>
<comment type="subcellular location">
    <subcellularLocation>
        <location evidence="1 8">Cell membrane</location>
        <topology evidence="1 8">Multi-pass membrane protein</topology>
    </subcellularLocation>
</comment>
<dbReference type="PANTHER" id="PTHR21143">
    <property type="entry name" value="INVERTEBRATE GUSTATORY RECEPTOR"/>
    <property type="match status" value="1"/>
</dbReference>